<dbReference type="AlphaFoldDB" id="A0A0A2UYI4"/>
<dbReference type="Gene3D" id="3.90.226.10">
    <property type="entry name" value="2-enoyl-CoA Hydratase, Chain A, domain 1"/>
    <property type="match status" value="1"/>
</dbReference>
<reference evidence="4 5" key="1">
    <citation type="submission" date="2013-08" db="EMBL/GenBank/DDBJ databases">
        <title>Genome of Pontibacillus chungwhensis.</title>
        <authorList>
            <person name="Wang Q."/>
            <person name="Wang G."/>
        </authorList>
    </citation>
    <scope>NUCLEOTIDE SEQUENCE [LARGE SCALE GENOMIC DNA]</scope>
    <source>
        <strain evidence="4 5">BH030062</strain>
    </source>
</reference>
<proteinExistence type="inferred from homology"/>
<dbReference type="STRING" id="1385513.N780_11645"/>
<dbReference type="NCBIfam" id="NF005802">
    <property type="entry name" value="PRK07657.1"/>
    <property type="match status" value="1"/>
</dbReference>
<dbReference type="PROSITE" id="PS00166">
    <property type="entry name" value="ENOYL_COA_HYDRATASE"/>
    <property type="match status" value="1"/>
</dbReference>
<organism evidence="4 5">
    <name type="scientific">Pontibacillus chungwhensis BH030062</name>
    <dbReference type="NCBI Taxonomy" id="1385513"/>
    <lineage>
        <taxon>Bacteria</taxon>
        <taxon>Bacillati</taxon>
        <taxon>Bacillota</taxon>
        <taxon>Bacilli</taxon>
        <taxon>Bacillales</taxon>
        <taxon>Bacillaceae</taxon>
        <taxon>Pontibacillus</taxon>
    </lineage>
</organism>
<evidence type="ECO:0000256" key="2">
    <source>
        <dbReference type="ARBA" id="ARBA00023239"/>
    </source>
</evidence>
<gene>
    <name evidence="4" type="ORF">N780_11645</name>
</gene>
<dbReference type="InterPro" id="IPR001753">
    <property type="entry name" value="Enoyl-CoA_hydra/iso"/>
</dbReference>
<dbReference type="GO" id="GO:0006635">
    <property type="term" value="P:fatty acid beta-oxidation"/>
    <property type="evidence" value="ECO:0007669"/>
    <property type="project" value="TreeGrafter"/>
</dbReference>
<evidence type="ECO:0000256" key="1">
    <source>
        <dbReference type="ARBA" id="ARBA00005254"/>
    </source>
</evidence>
<name>A0A0A2UYI4_9BACI</name>
<dbReference type="PANTHER" id="PTHR11941:SF54">
    <property type="entry name" value="ENOYL-COA HYDRATASE, MITOCHONDRIAL"/>
    <property type="match status" value="1"/>
</dbReference>
<keyword evidence="5" id="KW-1185">Reference proteome</keyword>
<accession>A0A0A2UYI4</accession>
<dbReference type="InterPro" id="IPR014748">
    <property type="entry name" value="Enoyl-CoA_hydra_C"/>
</dbReference>
<dbReference type="EMBL" id="AVBG01000001">
    <property type="protein sequence ID" value="KGP92984.1"/>
    <property type="molecule type" value="Genomic_DNA"/>
</dbReference>
<dbReference type="SUPFAM" id="SSF52096">
    <property type="entry name" value="ClpP/crotonase"/>
    <property type="match status" value="1"/>
</dbReference>
<dbReference type="GO" id="GO:0004300">
    <property type="term" value="F:enoyl-CoA hydratase activity"/>
    <property type="evidence" value="ECO:0007669"/>
    <property type="project" value="UniProtKB-EC"/>
</dbReference>
<dbReference type="CDD" id="cd06558">
    <property type="entry name" value="crotonase-like"/>
    <property type="match status" value="1"/>
</dbReference>
<dbReference type="InterPro" id="IPR029045">
    <property type="entry name" value="ClpP/crotonase-like_dom_sf"/>
</dbReference>
<comment type="similarity">
    <text evidence="1 3">Belongs to the enoyl-CoA hydratase/isomerase family.</text>
</comment>
<comment type="caution">
    <text evidence="4">The sequence shown here is derived from an EMBL/GenBank/DDBJ whole genome shotgun (WGS) entry which is preliminary data.</text>
</comment>
<dbReference type="RefSeq" id="WP_036779011.1">
    <property type="nucleotide sequence ID" value="NZ_AVBG01000001.1"/>
</dbReference>
<dbReference type="PANTHER" id="PTHR11941">
    <property type="entry name" value="ENOYL-COA HYDRATASE-RELATED"/>
    <property type="match status" value="1"/>
</dbReference>
<keyword evidence="2 4" id="KW-0456">Lyase</keyword>
<dbReference type="Gene3D" id="1.10.12.10">
    <property type="entry name" value="Lyase 2-enoyl-coa Hydratase, Chain A, domain 2"/>
    <property type="match status" value="1"/>
</dbReference>
<protein>
    <submittedName>
        <fullName evidence="4">Enoyl-CoA hydratase</fullName>
        <ecNumber evidence="4">4.2.1.17</ecNumber>
    </submittedName>
</protein>
<dbReference type="InterPro" id="IPR018376">
    <property type="entry name" value="Enoyl-CoA_hyd/isom_CS"/>
</dbReference>
<sequence>MKKAVELQQLEGYVYEITLSRPESANAFSHALMDDLNVCLDEVEASRDVRCVIIKGIGEKAFCAGADLKERQGMNNQQVIETVHRIGQCIKRVESLEIPTIASINGVAFGGGLELALACDIRIARDDTNMGLTETSLGIIPGAGGTQRLPRLVGIGKAKEMIYSAMRISSKEAANIGLVERVVSASELLEETRGLARLIAKNAPIALKQAKRAIDTGINTDKDTGLCIESLCYQQTIPTEDRLEGLNAFKEKRAPQYKGR</sequence>
<evidence type="ECO:0000313" key="4">
    <source>
        <dbReference type="EMBL" id="KGP92984.1"/>
    </source>
</evidence>
<dbReference type="Pfam" id="PF00378">
    <property type="entry name" value="ECH_1"/>
    <property type="match status" value="1"/>
</dbReference>
<dbReference type="Proteomes" id="UP000030153">
    <property type="component" value="Unassembled WGS sequence"/>
</dbReference>
<dbReference type="EC" id="4.2.1.17" evidence="4"/>
<dbReference type="OrthoDB" id="9775794at2"/>
<dbReference type="eggNOG" id="COG1024">
    <property type="taxonomic scope" value="Bacteria"/>
</dbReference>
<evidence type="ECO:0000313" key="5">
    <source>
        <dbReference type="Proteomes" id="UP000030153"/>
    </source>
</evidence>
<evidence type="ECO:0000256" key="3">
    <source>
        <dbReference type="RuleBase" id="RU003707"/>
    </source>
</evidence>
<dbReference type="FunFam" id="1.10.12.10:FF:000001">
    <property type="entry name" value="Probable enoyl-CoA hydratase, mitochondrial"/>
    <property type="match status" value="1"/>
</dbReference>
<dbReference type="FunFam" id="3.90.226.10:FF:000009">
    <property type="entry name" value="Carnitinyl-CoA dehydratase"/>
    <property type="match status" value="1"/>
</dbReference>